<dbReference type="Proteomes" id="UP000234681">
    <property type="component" value="Chromosome 4"/>
</dbReference>
<protein>
    <submittedName>
        <fullName evidence="1">Coiled-coil domain containing 37 (Predicted), isoform CRA_d</fullName>
    </submittedName>
</protein>
<dbReference type="EMBL" id="CH473957">
    <property type="protein sequence ID" value="EDL91351.1"/>
    <property type="molecule type" value="Genomic_DNA"/>
</dbReference>
<reference evidence="2" key="1">
    <citation type="submission" date="2005-09" db="EMBL/GenBank/DDBJ databases">
        <authorList>
            <person name="Mural R.J."/>
            <person name="Li P.W."/>
            <person name="Adams M.D."/>
            <person name="Amanatides P.G."/>
            <person name="Baden-Tillson H."/>
            <person name="Barnstead M."/>
            <person name="Chin S.H."/>
            <person name="Dew I."/>
            <person name="Evans C.A."/>
            <person name="Ferriera S."/>
            <person name="Flanigan M."/>
            <person name="Fosler C."/>
            <person name="Glodek A."/>
            <person name="Gu Z."/>
            <person name="Holt R.A."/>
            <person name="Jennings D."/>
            <person name="Kraft C.L."/>
            <person name="Lu F."/>
            <person name="Nguyen T."/>
            <person name="Nusskern D.R."/>
            <person name="Pfannkoch C.M."/>
            <person name="Sitter C."/>
            <person name="Sutton G.G."/>
            <person name="Venter J.C."/>
            <person name="Wang Z."/>
            <person name="Woodage T."/>
            <person name="Zheng X.H."/>
            <person name="Zhong F."/>
        </authorList>
    </citation>
    <scope>NUCLEOTIDE SEQUENCE [LARGE SCALE GENOMIC DNA]</scope>
    <source>
        <strain>BN</strain>
        <strain evidence="2">Sprague-Dawley</strain>
    </source>
</reference>
<evidence type="ECO:0000313" key="1">
    <source>
        <dbReference type="EMBL" id="EDL91351.1"/>
    </source>
</evidence>
<sequence>MVQLFKSPTSFSP</sequence>
<accession>A6IB83</accession>
<gene>
    <name evidence="1" type="primary">Ccdc37_predicted</name>
    <name evidence="1" type="ORF">rCG_56415</name>
</gene>
<evidence type="ECO:0000313" key="2">
    <source>
        <dbReference type="Proteomes" id="UP000234681"/>
    </source>
</evidence>
<name>A6IB83_RAT</name>
<proteinExistence type="predicted"/>
<organism evidence="1 2">
    <name type="scientific">Rattus norvegicus</name>
    <name type="common">Rat</name>
    <dbReference type="NCBI Taxonomy" id="10116"/>
    <lineage>
        <taxon>Eukaryota</taxon>
        <taxon>Metazoa</taxon>
        <taxon>Chordata</taxon>
        <taxon>Craniata</taxon>
        <taxon>Vertebrata</taxon>
        <taxon>Euteleostomi</taxon>
        <taxon>Mammalia</taxon>
        <taxon>Eutheria</taxon>
        <taxon>Euarchontoglires</taxon>
        <taxon>Glires</taxon>
        <taxon>Rodentia</taxon>
        <taxon>Myomorpha</taxon>
        <taxon>Muroidea</taxon>
        <taxon>Muridae</taxon>
        <taxon>Murinae</taxon>
        <taxon>Rattus</taxon>
    </lineage>
</organism>